<keyword evidence="3" id="KW-0804">Transcription</keyword>
<dbReference type="InterPro" id="IPR014757">
    <property type="entry name" value="Tscrpt_reg_IclR_C"/>
</dbReference>
<name>A0ABN1N8J2_9PSEU</name>
<accession>A0ABN1N8J2</accession>
<evidence type="ECO:0000256" key="3">
    <source>
        <dbReference type="ARBA" id="ARBA00023163"/>
    </source>
</evidence>
<dbReference type="PANTHER" id="PTHR30136">
    <property type="entry name" value="HELIX-TURN-HELIX TRANSCRIPTIONAL REGULATOR, ICLR FAMILY"/>
    <property type="match status" value="1"/>
</dbReference>
<dbReference type="PROSITE" id="PS51077">
    <property type="entry name" value="HTH_ICLR"/>
    <property type="match status" value="1"/>
</dbReference>
<dbReference type="EMBL" id="BAAAHP010000181">
    <property type="protein sequence ID" value="GAA0897426.1"/>
    <property type="molecule type" value="Genomic_DNA"/>
</dbReference>
<feature type="domain" description="HTH iclR-type" evidence="4">
    <location>
        <begin position="11"/>
        <end position="72"/>
    </location>
</feature>
<dbReference type="RefSeq" id="WP_343944816.1">
    <property type="nucleotide sequence ID" value="NZ_BAAAHP010000181.1"/>
</dbReference>
<gene>
    <name evidence="6" type="ORF">GCM10009559_58080</name>
</gene>
<dbReference type="SUPFAM" id="SSF46785">
    <property type="entry name" value="Winged helix' DNA-binding domain"/>
    <property type="match status" value="1"/>
</dbReference>
<keyword evidence="7" id="KW-1185">Reference proteome</keyword>
<dbReference type="InterPro" id="IPR050707">
    <property type="entry name" value="HTH_MetabolicPath_Reg"/>
</dbReference>
<dbReference type="InterPro" id="IPR005471">
    <property type="entry name" value="Tscrpt_reg_IclR_N"/>
</dbReference>
<keyword evidence="1" id="KW-0805">Transcription regulation</keyword>
<comment type="caution">
    <text evidence="6">The sequence shown here is derived from an EMBL/GenBank/DDBJ whole genome shotgun (WGS) entry which is preliminary data.</text>
</comment>
<evidence type="ECO:0000259" key="5">
    <source>
        <dbReference type="PROSITE" id="PS51078"/>
    </source>
</evidence>
<evidence type="ECO:0000259" key="4">
    <source>
        <dbReference type="PROSITE" id="PS51077"/>
    </source>
</evidence>
<sequence>MHSVERNGAAVSMLGRAFTLLTAFRPGDGELTLAELARRTGIAKPTAHRLLGELAEWGAVERTPNGALRLGLRLFELGQLVPRQRDLLDVGAPFLADLFEATRETVHLAVPDGTDVVYVQKLTVSGSPDIPSRLGGRMPAYCTGVGKALLAFSPPERLAAVVAAGLRRRTPRTVIAPGLLHAELDTVRRRGIAEEHEESAAGIACVAAPVLGIDGHAVAAVSITGWSHRLNTQRLAAAVRTAALGISRALRPPGHTLGPR</sequence>
<reference evidence="6 7" key="1">
    <citation type="journal article" date="2019" name="Int. J. Syst. Evol. Microbiol.">
        <title>The Global Catalogue of Microorganisms (GCM) 10K type strain sequencing project: providing services to taxonomists for standard genome sequencing and annotation.</title>
        <authorList>
            <consortium name="The Broad Institute Genomics Platform"/>
            <consortium name="The Broad Institute Genome Sequencing Center for Infectious Disease"/>
            <person name="Wu L."/>
            <person name="Ma J."/>
        </authorList>
    </citation>
    <scope>NUCLEOTIDE SEQUENCE [LARGE SCALE GENOMIC DNA]</scope>
    <source>
        <strain evidence="6 7">JCM 11117</strain>
    </source>
</reference>
<evidence type="ECO:0000256" key="1">
    <source>
        <dbReference type="ARBA" id="ARBA00023015"/>
    </source>
</evidence>
<protein>
    <submittedName>
        <fullName evidence="6">IclR family transcriptional regulator</fullName>
    </submittedName>
</protein>
<dbReference type="Gene3D" id="1.10.10.10">
    <property type="entry name" value="Winged helix-like DNA-binding domain superfamily/Winged helix DNA-binding domain"/>
    <property type="match status" value="1"/>
</dbReference>
<proteinExistence type="predicted"/>
<dbReference type="PANTHER" id="PTHR30136:SF24">
    <property type="entry name" value="HTH-TYPE TRANSCRIPTIONAL REPRESSOR ALLR"/>
    <property type="match status" value="1"/>
</dbReference>
<evidence type="ECO:0000313" key="7">
    <source>
        <dbReference type="Proteomes" id="UP001499967"/>
    </source>
</evidence>
<dbReference type="Proteomes" id="UP001499967">
    <property type="component" value="Unassembled WGS sequence"/>
</dbReference>
<dbReference type="Pfam" id="PF09339">
    <property type="entry name" value="HTH_IclR"/>
    <property type="match status" value="1"/>
</dbReference>
<dbReference type="SMART" id="SM00346">
    <property type="entry name" value="HTH_ICLR"/>
    <property type="match status" value="1"/>
</dbReference>
<evidence type="ECO:0000313" key="6">
    <source>
        <dbReference type="EMBL" id="GAA0897426.1"/>
    </source>
</evidence>
<dbReference type="Pfam" id="PF01614">
    <property type="entry name" value="IclR_C"/>
    <property type="match status" value="1"/>
</dbReference>
<organism evidence="6 7">
    <name type="scientific">Pseudonocardia zijingensis</name>
    <dbReference type="NCBI Taxonomy" id="153376"/>
    <lineage>
        <taxon>Bacteria</taxon>
        <taxon>Bacillati</taxon>
        <taxon>Actinomycetota</taxon>
        <taxon>Actinomycetes</taxon>
        <taxon>Pseudonocardiales</taxon>
        <taxon>Pseudonocardiaceae</taxon>
        <taxon>Pseudonocardia</taxon>
    </lineage>
</organism>
<dbReference type="InterPro" id="IPR036390">
    <property type="entry name" value="WH_DNA-bd_sf"/>
</dbReference>
<dbReference type="InterPro" id="IPR029016">
    <property type="entry name" value="GAF-like_dom_sf"/>
</dbReference>
<dbReference type="SUPFAM" id="SSF55781">
    <property type="entry name" value="GAF domain-like"/>
    <property type="match status" value="1"/>
</dbReference>
<evidence type="ECO:0000256" key="2">
    <source>
        <dbReference type="ARBA" id="ARBA00023125"/>
    </source>
</evidence>
<keyword evidence="2" id="KW-0238">DNA-binding</keyword>
<dbReference type="Gene3D" id="3.30.450.40">
    <property type="match status" value="1"/>
</dbReference>
<dbReference type="PROSITE" id="PS51078">
    <property type="entry name" value="ICLR_ED"/>
    <property type="match status" value="1"/>
</dbReference>
<dbReference type="InterPro" id="IPR036388">
    <property type="entry name" value="WH-like_DNA-bd_sf"/>
</dbReference>
<feature type="domain" description="IclR-ED" evidence="5">
    <location>
        <begin position="73"/>
        <end position="252"/>
    </location>
</feature>